<feature type="region of interest" description="Disordered" evidence="1">
    <location>
        <begin position="1"/>
        <end position="20"/>
    </location>
</feature>
<dbReference type="EMBL" id="CFOE01001416">
    <property type="protein sequence ID" value="CFE50803.1"/>
    <property type="molecule type" value="Genomic_DNA"/>
</dbReference>
<reference evidence="4 5" key="1">
    <citation type="submission" date="2015-03" db="EMBL/GenBank/DDBJ databases">
        <authorList>
            <consortium name="Pathogen Informatics"/>
        </authorList>
    </citation>
    <scope>NUCLEOTIDE SEQUENCE [LARGE SCALE GENOMIC DNA]</scope>
    <source>
        <strain evidence="3 4">G09801536</strain>
        <strain evidence="2 5">G09901357</strain>
    </source>
</reference>
<protein>
    <submittedName>
        <fullName evidence="3">Uncharacterized protein</fullName>
    </submittedName>
</protein>
<dbReference type="Proteomes" id="UP000048289">
    <property type="component" value="Unassembled WGS sequence"/>
</dbReference>
<dbReference type="AlphaFoldDB" id="A0A655JKS8"/>
<proteinExistence type="predicted"/>
<evidence type="ECO:0000256" key="1">
    <source>
        <dbReference type="SAM" id="MobiDB-lite"/>
    </source>
</evidence>
<sequence length="82" mass="7907">MNHSSHPGVAAAVNADDRGEVRPSSVLGKWAISSAIALCAAPAEVPAALATADNCVAAADGLVVFGGGANGVTLVAVVEEPA</sequence>
<dbReference type="Proteomes" id="UP000045842">
    <property type="component" value="Unassembled WGS sequence"/>
</dbReference>
<evidence type="ECO:0000313" key="2">
    <source>
        <dbReference type="EMBL" id="CFE50803.1"/>
    </source>
</evidence>
<evidence type="ECO:0000313" key="4">
    <source>
        <dbReference type="Proteomes" id="UP000045842"/>
    </source>
</evidence>
<organism evidence="3 4">
    <name type="scientific">Mycobacterium tuberculosis</name>
    <dbReference type="NCBI Taxonomy" id="1773"/>
    <lineage>
        <taxon>Bacteria</taxon>
        <taxon>Bacillati</taxon>
        <taxon>Actinomycetota</taxon>
        <taxon>Actinomycetes</taxon>
        <taxon>Mycobacteriales</taxon>
        <taxon>Mycobacteriaceae</taxon>
        <taxon>Mycobacterium</taxon>
        <taxon>Mycobacterium tuberculosis complex</taxon>
    </lineage>
</organism>
<accession>A0A655JKS8</accession>
<dbReference type="EMBL" id="CSAD01001349">
    <property type="protein sequence ID" value="COX08390.1"/>
    <property type="molecule type" value="Genomic_DNA"/>
</dbReference>
<gene>
    <name evidence="3" type="ORF">ERS007679_04637</name>
    <name evidence="2" type="ORF">ERS007681_04783</name>
</gene>
<evidence type="ECO:0000313" key="3">
    <source>
        <dbReference type="EMBL" id="COX08390.1"/>
    </source>
</evidence>
<evidence type="ECO:0000313" key="5">
    <source>
        <dbReference type="Proteomes" id="UP000048289"/>
    </source>
</evidence>
<name>A0A655JKS8_MYCTX</name>